<evidence type="ECO:0000256" key="6">
    <source>
        <dbReference type="ARBA" id="ARBA00022989"/>
    </source>
</evidence>
<dbReference type="NCBIfam" id="TIGR00861">
    <property type="entry name" value="MIP"/>
    <property type="match status" value="1"/>
</dbReference>
<dbReference type="GO" id="GO:0015250">
    <property type="term" value="F:water channel activity"/>
    <property type="evidence" value="ECO:0007669"/>
    <property type="project" value="TreeGrafter"/>
</dbReference>
<dbReference type="CDD" id="cd00333">
    <property type="entry name" value="MIP"/>
    <property type="match status" value="1"/>
</dbReference>
<protein>
    <submittedName>
        <fullName evidence="12">Aquaporin</fullName>
    </submittedName>
</protein>
<sequence length="306" mass="32507">MIREPAAEFIGTAILVVFGNGVNCQVVLSGVSGVASSAKGDYLSINLGWAIGTALGVWVSGGISGGHINPAVTIALATWRDFPWRKVPAYVFAQVMGGLAGAALVYANYYHAINIFEGGSGVRTLNTAGLFSTYALDYLSNVSCFFSEVLATAVLLIVVLAIGDKRNCPPPAGLAPLVLFLLILGIGTSLGMQTGYALNPARDLGPRILTAMAGYGKTVFTFRHQYWLWCPIMGPIVGAQLGTIFYDLFIFQGKESLINNTYAIPLRLHHTLITLSTFRNKMSGRPHGPCAQRDLLPAGPGAVDKV</sequence>
<feature type="transmembrane region" description="Helical" evidence="11">
    <location>
        <begin position="89"/>
        <end position="109"/>
    </location>
</feature>
<evidence type="ECO:0000256" key="1">
    <source>
        <dbReference type="ARBA" id="ARBA00004141"/>
    </source>
</evidence>
<comment type="similarity">
    <text evidence="2 9">Belongs to the MIP/aquaporin (TC 1.A.8) family.</text>
</comment>
<dbReference type="OrthoDB" id="3222at2759"/>
<dbReference type="Proteomes" id="UP000807025">
    <property type="component" value="Unassembled WGS sequence"/>
</dbReference>
<comment type="caution">
    <text evidence="12">The sequence shown here is derived from an EMBL/GenBank/DDBJ whole genome shotgun (WGS) entry which is preliminary data.</text>
</comment>
<dbReference type="PRINTS" id="PR00783">
    <property type="entry name" value="MINTRINSICP"/>
</dbReference>
<reference evidence="12" key="1">
    <citation type="submission" date="2020-11" db="EMBL/GenBank/DDBJ databases">
        <authorList>
            <consortium name="DOE Joint Genome Institute"/>
            <person name="Ahrendt S."/>
            <person name="Riley R."/>
            <person name="Andreopoulos W."/>
            <person name="Labutti K."/>
            <person name="Pangilinan J."/>
            <person name="Ruiz-Duenas F.J."/>
            <person name="Barrasa J.M."/>
            <person name="Sanchez-Garcia M."/>
            <person name="Camarero S."/>
            <person name="Miyauchi S."/>
            <person name="Serrano A."/>
            <person name="Linde D."/>
            <person name="Babiker R."/>
            <person name="Drula E."/>
            <person name="Ayuso-Fernandez I."/>
            <person name="Pacheco R."/>
            <person name="Padilla G."/>
            <person name="Ferreira P."/>
            <person name="Barriuso J."/>
            <person name="Kellner H."/>
            <person name="Castanera R."/>
            <person name="Alfaro M."/>
            <person name="Ramirez L."/>
            <person name="Pisabarro A.G."/>
            <person name="Kuo A."/>
            <person name="Tritt A."/>
            <person name="Lipzen A."/>
            <person name="He G."/>
            <person name="Yan M."/>
            <person name="Ng V."/>
            <person name="Cullen D."/>
            <person name="Martin F."/>
            <person name="Rosso M.-N."/>
            <person name="Henrissat B."/>
            <person name="Hibbett D."/>
            <person name="Martinez A.T."/>
            <person name="Grigoriev I.V."/>
        </authorList>
    </citation>
    <scope>NUCLEOTIDE SEQUENCE</scope>
    <source>
        <strain evidence="12">ATCC 90797</strain>
    </source>
</reference>
<keyword evidence="7 11" id="KW-0472">Membrane</keyword>
<name>A0A9P5ZXZ6_PLEER</name>
<organism evidence="12 13">
    <name type="scientific">Pleurotus eryngii</name>
    <name type="common">Boletus of the steppes</name>
    <dbReference type="NCBI Taxonomy" id="5323"/>
    <lineage>
        <taxon>Eukaryota</taxon>
        <taxon>Fungi</taxon>
        <taxon>Dikarya</taxon>
        <taxon>Basidiomycota</taxon>
        <taxon>Agaricomycotina</taxon>
        <taxon>Agaricomycetes</taxon>
        <taxon>Agaricomycetidae</taxon>
        <taxon>Agaricales</taxon>
        <taxon>Pleurotineae</taxon>
        <taxon>Pleurotaceae</taxon>
        <taxon>Pleurotus</taxon>
    </lineage>
</organism>
<evidence type="ECO:0000313" key="12">
    <source>
        <dbReference type="EMBL" id="KAF9496527.1"/>
    </source>
</evidence>
<gene>
    <name evidence="12" type="ORF">BDN71DRAFT_1551267</name>
</gene>
<evidence type="ECO:0000256" key="3">
    <source>
        <dbReference type="ARBA" id="ARBA00022448"/>
    </source>
</evidence>
<evidence type="ECO:0000256" key="9">
    <source>
        <dbReference type="RuleBase" id="RU000477"/>
    </source>
</evidence>
<dbReference type="PROSITE" id="PS00221">
    <property type="entry name" value="MIP"/>
    <property type="match status" value="1"/>
</dbReference>
<dbReference type="AlphaFoldDB" id="A0A9P5ZXZ6"/>
<evidence type="ECO:0000256" key="4">
    <source>
        <dbReference type="ARBA" id="ARBA00022692"/>
    </source>
</evidence>
<proteinExistence type="inferred from homology"/>
<dbReference type="InterPro" id="IPR023271">
    <property type="entry name" value="Aquaporin-like"/>
</dbReference>
<feature type="region of interest" description="Disordered" evidence="10">
    <location>
        <begin position="284"/>
        <end position="306"/>
    </location>
</feature>
<evidence type="ECO:0000256" key="7">
    <source>
        <dbReference type="ARBA" id="ARBA00023136"/>
    </source>
</evidence>
<dbReference type="PANTHER" id="PTHR43829">
    <property type="entry name" value="AQUAPORIN OR AQUAGLYCEROPORIN RELATED"/>
    <property type="match status" value="1"/>
</dbReference>
<accession>A0A9P5ZXZ6</accession>
<dbReference type="FunFam" id="1.20.1080.10:FF:000027">
    <property type="entry name" value="MIP aquaporin"/>
    <property type="match status" value="1"/>
</dbReference>
<evidence type="ECO:0000256" key="2">
    <source>
        <dbReference type="ARBA" id="ARBA00006175"/>
    </source>
</evidence>
<feature type="transmembrane region" description="Helical" evidence="11">
    <location>
        <begin position="174"/>
        <end position="196"/>
    </location>
</feature>
<feature type="transmembrane region" description="Helical" evidence="11">
    <location>
        <begin position="48"/>
        <end position="77"/>
    </location>
</feature>
<dbReference type="Pfam" id="PF00230">
    <property type="entry name" value="MIP"/>
    <property type="match status" value="1"/>
</dbReference>
<dbReference type="PANTHER" id="PTHR43829:SF9">
    <property type="entry name" value="AQUAPORIN-9"/>
    <property type="match status" value="1"/>
</dbReference>
<dbReference type="Gene3D" id="1.20.1080.10">
    <property type="entry name" value="Glycerol uptake facilitator protein"/>
    <property type="match status" value="1"/>
</dbReference>
<keyword evidence="4 9" id="KW-0812">Transmembrane</keyword>
<dbReference type="SMR" id="A0A9P5ZXZ6"/>
<keyword evidence="13" id="KW-1185">Reference proteome</keyword>
<dbReference type="PRINTS" id="PR02019">
    <property type="entry name" value="AQUAPORIN7"/>
</dbReference>
<feature type="transmembrane region" description="Helical" evidence="11">
    <location>
        <begin position="226"/>
        <end position="249"/>
    </location>
</feature>
<dbReference type="InterPro" id="IPR000425">
    <property type="entry name" value="MIP"/>
</dbReference>
<keyword evidence="5" id="KW-0677">Repeat</keyword>
<evidence type="ECO:0000256" key="5">
    <source>
        <dbReference type="ARBA" id="ARBA00022737"/>
    </source>
</evidence>
<evidence type="ECO:0000256" key="8">
    <source>
        <dbReference type="ARBA" id="ARBA00034651"/>
    </source>
</evidence>
<dbReference type="SUPFAM" id="SSF81338">
    <property type="entry name" value="Aquaporin-like"/>
    <property type="match status" value="1"/>
</dbReference>
<comment type="catalytic activity">
    <reaction evidence="8">
        <text>H2O(in) = H2O(out)</text>
        <dbReference type="Rhea" id="RHEA:29667"/>
        <dbReference type="ChEBI" id="CHEBI:15377"/>
    </reaction>
</comment>
<dbReference type="InterPro" id="IPR050363">
    <property type="entry name" value="MIP/Aquaporin"/>
</dbReference>
<dbReference type="GO" id="GO:0015254">
    <property type="term" value="F:glycerol channel activity"/>
    <property type="evidence" value="ECO:0007669"/>
    <property type="project" value="TreeGrafter"/>
</dbReference>
<evidence type="ECO:0000256" key="10">
    <source>
        <dbReference type="SAM" id="MobiDB-lite"/>
    </source>
</evidence>
<dbReference type="InterPro" id="IPR022357">
    <property type="entry name" value="MIP_CS"/>
</dbReference>
<dbReference type="GO" id="GO:0005886">
    <property type="term" value="C:plasma membrane"/>
    <property type="evidence" value="ECO:0007669"/>
    <property type="project" value="TreeGrafter"/>
</dbReference>
<dbReference type="EMBL" id="MU154551">
    <property type="protein sequence ID" value="KAF9496527.1"/>
    <property type="molecule type" value="Genomic_DNA"/>
</dbReference>
<keyword evidence="6 11" id="KW-1133">Transmembrane helix</keyword>
<evidence type="ECO:0000256" key="11">
    <source>
        <dbReference type="SAM" id="Phobius"/>
    </source>
</evidence>
<keyword evidence="3 9" id="KW-0813">Transport</keyword>
<evidence type="ECO:0000313" key="13">
    <source>
        <dbReference type="Proteomes" id="UP000807025"/>
    </source>
</evidence>
<feature type="transmembrane region" description="Helical" evidence="11">
    <location>
        <begin position="138"/>
        <end position="162"/>
    </location>
</feature>
<comment type="subcellular location">
    <subcellularLocation>
        <location evidence="1">Membrane</location>
        <topology evidence="1">Multi-pass membrane protein</topology>
    </subcellularLocation>
</comment>